<dbReference type="GO" id="GO:0000724">
    <property type="term" value="P:double-strand break repair via homologous recombination"/>
    <property type="evidence" value="ECO:0007669"/>
    <property type="project" value="UniProtKB-ARBA"/>
</dbReference>
<protein>
    <recommendedName>
        <fullName evidence="2">DNA repair protein SWI5 homolog</fullName>
    </recommendedName>
    <alternativeName>
        <fullName evidence="5">Protein SAE3 homolog</fullName>
    </alternativeName>
</protein>
<comment type="function">
    <text evidence="6">Component of the SWI5-SFR1 complex, a complex required for double-strand break repair via homologous recombination.</text>
</comment>
<sequence>MTSEPHASSVNSGVESASAQEALRETSCAETPVSPFITPRPRGSLRRTPLGMRRNCNAGFKSPVQSPSSSSSGRGSEYSLQKEVSELQGKEAALDQEIAQLESEGFSMAELEEHITLLHEYNELKDVGQMLLGRLAVLRGVTTKELYAEFGMNLED</sequence>
<reference evidence="9" key="1">
    <citation type="submission" date="2025-08" db="UniProtKB">
        <authorList>
            <consortium name="RefSeq"/>
        </authorList>
    </citation>
    <scope>IDENTIFICATION</scope>
    <source>
        <strain evidence="9">Nigerian</strain>
        <tissue evidence="9">Liver and blood</tissue>
    </source>
</reference>
<evidence type="ECO:0000313" key="10">
    <source>
        <dbReference type="Xenbase" id="XB-GENE-6257718"/>
    </source>
</evidence>
<feature type="compositionally biased region" description="Low complexity" evidence="7">
    <location>
        <begin position="62"/>
        <end position="79"/>
    </location>
</feature>
<evidence type="ECO:0000256" key="1">
    <source>
        <dbReference type="ARBA" id="ARBA00008060"/>
    </source>
</evidence>
<feature type="region of interest" description="Disordered" evidence="7">
    <location>
        <begin position="1"/>
        <end position="84"/>
    </location>
</feature>
<dbReference type="FunFam" id="1.20.5.170:FF:000056">
    <property type="entry name" value="DNA repair protein SWI5 homolog"/>
    <property type="match status" value="1"/>
</dbReference>
<dbReference type="Pfam" id="PF07061">
    <property type="entry name" value="Swi5"/>
    <property type="match status" value="1"/>
</dbReference>
<dbReference type="PANTHER" id="PTHR28529:SF2">
    <property type="entry name" value="DNA REPAIR PROTEIN SWI5 HOMOLOG"/>
    <property type="match status" value="1"/>
</dbReference>
<evidence type="ECO:0000256" key="4">
    <source>
        <dbReference type="ARBA" id="ARBA00023204"/>
    </source>
</evidence>
<evidence type="ECO:0000313" key="9">
    <source>
        <dbReference type="RefSeq" id="XP_012823415.1"/>
    </source>
</evidence>
<evidence type="ECO:0000256" key="2">
    <source>
        <dbReference type="ARBA" id="ARBA00019825"/>
    </source>
</evidence>
<dbReference type="GO" id="GO:0032798">
    <property type="term" value="C:Swi5-Sfr1 complex"/>
    <property type="evidence" value="ECO:0007669"/>
    <property type="project" value="UniProtKB-ARBA"/>
</dbReference>
<dbReference type="AlphaFoldDB" id="A0A8J0STY3"/>
<feature type="compositionally biased region" description="Polar residues" evidence="7">
    <location>
        <begin position="1"/>
        <end position="19"/>
    </location>
</feature>
<comment type="similarity">
    <text evidence="1">Belongs to the SWI5/SAE3 family.</text>
</comment>
<accession>A0A8J0STY3</accession>
<name>A0A8J0STY3_XENTR</name>
<dbReference type="Gene3D" id="1.20.5.170">
    <property type="match status" value="1"/>
</dbReference>
<keyword evidence="4" id="KW-0234">DNA repair</keyword>
<evidence type="ECO:0000256" key="7">
    <source>
        <dbReference type="SAM" id="MobiDB-lite"/>
    </source>
</evidence>
<evidence type="ECO:0000313" key="8">
    <source>
        <dbReference type="Proteomes" id="UP000008143"/>
    </source>
</evidence>
<dbReference type="InterPro" id="IPR010760">
    <property type="entry name" value="DNA-repair_Swi5"/>
</dbReference>
<evidence type="ECO:0000256" key="5">
    <source>
        <dbReference type="ARBA" id="ARBA00030081"/>
    </source>
</evidence>
<dbReference type="RefSeq" id="XP_012823415.1">
    <property type="nucleotide sequence ID" value="XM_012967961.3"/>
</dbReference>
<dbReference type="CTD" id="375757"/>
<keyword evidence="3" id="KW-0227">DNA damage</keyword>
<dbReference type="PANTHER" id="PTHR28529">
    <property type="entry name" value="DNA REPAIR PROTEIN SWI5 HOMOLOG"/>
    <property type="match status" value="1"/>
</dbReference>
<proteinExistence type="inferred from homology"/>
<evidence type="ECO:0000256" key="3">
    <source>
        <dbReference type="ARBA" id="ARBA00022763"/>
    </source>
</evidence>
<keyword evidence="8" id="KW-1185">Reference proteome</keyword>
<dbReference type="Proteomes" id="UP000008143">
    <property type="component" value="Chromosome 8"/>
</dbReference>
<dbReference type="GeneID" id="100135158"/>
<dbReference type="AGR" id="Xenbase:XB-GENE-6257718"/>
<dbReference type="Xenbase" id="XB-GENE-6257718">
    <property type="gene designation" value="swi5"/>
</dbReference>
<gene>
    <name evidence="9 10" type="primary">swi5</name>
    <name evidence="9" type="synonym">ba395p17.9</name>
    <name evidence="9" type="synonym">c9orf119</name>
</gene>
<dbReference type="OrthoDB" id="255837at2759"/>
<evidence type="ECO:0000256" key="6">
    <source>
        <dbReference type="ARBA" id="ARBA00059338"/>
    </source>
</evidence>
<dbReference type="OMA" id="VSSNCHA"/>
<organism evidence="8 9">
    <name type="scientific">Xenopus tropicalis</name>
    <name type="common">Western clawed frog</name>
    <name type="synonym">Silurana tropicalis</name>
    <dbReference type="NCBI Taxonomy" id="8364"/>
    <lineage>
        <taxon>Eukaryota</taxon>
        <taxon>Metazoa</taxon>
        <taxon>Chordata</taxon>
        <taxon>Craniata</taxon>
        <taxon>Vertebrata</taxon>
        <taxon>Euteleostomi</taxon>
        <taxon>Amphibia</taxon>
        <taxon>Batrachia</taxon>
        <taxon>Anura</taxon>
        <taxon>Pipoidea</taxon>
        <taxon>Pipidae</taxon>
        <taxon>Xenopodinae</taxon>
        <taxon>Xenopus</taxon>
        <taxon>Silurana</taxon>
    </lineage>
</organism>